<feature type="chain" id="PRO_5017967038" evidence="6">
    <location>
        <begin position="21"/>
        <end position="658"/>
    </location>
</feature>
<dbReference type="PANTHER" id="PTHR33607">
    <property type="entry name" value="ENDONUCLEASE-1"/>
    <property type="match status" value="1"/>
</dbReference>
<evidence type="ECO:0000313" key="8">
    <source>
        <dbReference type="EMBL" id="RRJ88982.1"/>
    </source>
</evidence>
<dbReference type="RefSeq" id="WP_125013844.1">
    <property type="nucleotide sequence ID" value="NZ_RQVR01000021.1"/>
</dbReference>
<comment type="similarity">
    <text evidence="1">Belongs to the EndA/NucM nuclease family.</text>
</comment>
<feature type="region of interest" description="Disordered" evidence="5">
    <location>
        <begin position="179"/>
        <end position="201"/>
    </location>
</feature>
<evidence type="ECO:0000256" key="6">
    <source>
        <dbReference type="SAM" id="SignalP"/>
    </source>
</evidence>
<dbReference type="GO" id="GO:0016787">
    <property type="term" value="F:hydrolase activity"/>
    <property type="evidence" value="ECO:0007669"/>
    <property type="project" value="UniProtKB-KW"/>
</dbReference>
<proteinExistence type="inferred from homology"/>
<comment type="caution">
    <text evidence="8">The sequence shown here is derived from an EMBL/GenBank/DDBJ whole genome shotgun (WGS) entry which is preliminary data.</text>
</comment>
<dbReference type="Pfam" id="PF04231">
    <property type="entry name" value="Endonuclease_1"/>
    <property type="match status" value="1"/>
</dbReference>
<feature type="domain" description="Secretion system C-terminal sorting" evidence="7">
    <location>
        <begin position="590"/>
        <end position="657"/>
    </location>
</feature>
<evidence type="ECO:0000313" key="9">
    <source>
        <dbReference type="Proteomes" id="UP000271937"/>
    </source>
</evidence>
<dbReference type="GO" id="GO:0004518">
    <property type="term" value="F:nuclease activity"/>
    <property type="evidence" value="ECO:0007669"/>
    <property type="project" value="UniProtKB-KW"/>
</dbReference>
<evidence type="ECO:0000256" key="5">
    <source>
        <dbReference type="SAM" id="MobiDB-lite"/>
    </source>
</evidence>
<evidence type="ECO:0000256" key="1">
    <source>
        <dbReference type="ARBA" id="ARBA00006429"/>
    </source>
</evidence>
<gene>
    <name evidence="8" type="ORF">EG849_14035</name>
</gene>
<sequence>MIKKYFLGFILSLASSFSYGQIVINEIDSDTPGADLKEFVELKTATPNFSLDGYVMVFFNGNNASASTGNKSYFATSLNGLVTDINGLVVVGNIGVAPVPAKIFSNAAIQNGPDAVAVYQGTYDDFPLGTLATTTNLVTALGHGTHTGDEMSELLVLLGNPPYAKEGTTTALSQVNSIQRKPDGTYEAKTPTPGANNDGSGVVFNGVTISTSGEQYNEGQSFSITFTTQTAVASTVTFSFSLNNETFNTSDFIGNTTVTILAGSSSFTTTIQIVDDNLDEGDELVKIKFGTLPFGFIRMNDDVEVRVIDNDFTVAPWGTPLNPTYGIVANTIPAGYYDSLNGKSGVQLKQALQDIIANPAVVRSHNYGDSVEILKKADQNPLNSNEVWLMYKEVNRAKFLYQLEESSSTGRWNREHIYPQSRGGYAGGTSSTADGFDMWVYSSADSLAHGHADAHHLRAEDGPENSSRNNRDFGLTDYNGFSGNQGSWKGDVARAVFYMAVRYNGLEVVNGNPADSTMGQLGDLETLLQWNTTDPADDFEMNRNNYIQTWQRNRNPFIDYPELASYIWGANAGQTFTLSNENHNELKLVLYPNPARNSITIAGINANATLEIYSVSGQKMIVTEFNGTTSIPLNLASGIYIGKIYSEGKTTVKKIVIQ</sequence>
<dbReference type="AlphaFoldDB" id="A0A3P3W1P4"/>
<organism evidence="8 9">
    <name type="scientific">Flavobacterium macacae</name>
    <dbReference type="NCBI Taxonomy" id="2488993"/>
    <lineage>
        <taxon>Bacteria</taxon>
        <taxon>Pseudomonadati</taxon>
        <taxon>Bacteroidota</taxon>
        <taxon>Flavobacteriia</taxon>
        <taxon>Flavobacteriales</taxon>
        <taxon>Flavobacteriaceae</taxon>
        <taxon>Flavobacterium</taxon>
    </lineage>
</organism>
<feature type="signal peptide" evidence="6">
    <location>
        <begin position="1"/>
        <end position="20"/>
    </location>
</feature>
<dbReference type="PANTHER" id="PTHR33607:SF2">
    <property type="entry name" value="ENDONUCLEASE-1"/>
    <property type="match status" value="1"/>
</dbReference>
<reference evidence="8 9" key="1">
    <citation type="submission" date="2018-11" db="EMBL/GenBank/DDBJ databases">
        <title>Flavobacterium sp. nov., YIM 102600 draft genome.</title>
        <authorList>
            <person name="Li G."/>
            <person name="Jiang Y."/>
        </authorList>
    </citation>
    <scope>NUCLEOTIDE SEQUENCE [LARGE SCALE GENOMIC DNA]</scope>
    <source>
        <strain evidence="8 9">YIM 102600</strain>
    </source>
</reference>
<dbReference type="InterPro" id="IPR038081">
    <property type="entry name" value="CalX-like_sf"/>
</dbReference>
<dbReference type="Gene3D" id="2.60.40.2030">
    <property type="match status" value="1"/>
</dbReference>
<evidence type="ECO:0000259" key="7">
    <source>
        <dbReference type="Pfam" id="PF18962"/>
    </source>
</evidence>
<dbReference type="Pfam" id="PF18962">
    <property type="entry name" value="Por_Secre_tail"/>
    <property type="match status" value="1"/>
</dbReference>
<evidence type="ECO:0000256" key="2">
    <source>
        <dbReference type="ARBA" id="ARBA00022722"/>
    </source>
</evidence>
<dbReference type="InterPro" id="IPR026444">
    <property type="entry name" value="Secre_tail"/>
</dbReference>
<dbReference type="Proteomes" id="UP000271937">
    <property type="component" value="Unassembled WGS sequence"/>
</dbReference>
<keyword evidence="9" id="KW-1185">Reference proteome</keyword>
<dbReference type="InterPro" id="IPR007346">
    <property type="entry name" value="Endonuclease-I"/>
</dbReference>
<dbReference type="SUPFAM" id="SSF141072">
    <property type="entry name" value="CalX-like"/>
    <property type="match status" value="1"/>
</dbReference>
<dbReference type="NCBIfam" id="TIGR04183">
    <property type="entry name" value="Por_Secre_tail"/>
    <property type="match status" value="1"/>
</dbReference>
<dbReference type="InterPro" id="IPR044925">
    <property type="entry name" value="His-Me_finger_sf"/>
</dbReference>
<dbReference type="OrthoDB" id="5485925at2"/>
<accession>A0A3P3W1P4</accession>
<protein>
    <submittedName>
        <fullName evidence="8">T9SS C-terminal target domain-containing protein</fullName>
    </submittedName>
</protein>
<keyword evidence="2" id="KW-0540">Nuclease</keyword>
<evidence type="ECO:0000256" key="3">
    <source>
        <dbReference type="ARBA" id="ARBA00022729"/>
    </source>
</evidence>
<keyword evidence="4" id="KW-0378">Hydrolase</keyword>
<dbReference type="SUPFAM" id="SSF54060">
    <property type="entry name" value="His-Me finger endonucleases"/>
    <property type="match status" value="1"/>
</dbReference>
<dbReference type="EMBL" id="RQVR01000021">
    <property type="protein sequence ID" value="RRJ88982.1"/>
    <property type="molecule type" value="Genomic_DNA"/>
</dbReference>
<keyword evidence="3 6" id="KW-0732">Signal</keyword>
<evidence type="ECO:0000256" key="4">
    <source>
        <dbReference type="ARBA" id="ARBA00022801"/>
    </source>
</evidence>
<name>A0A3P3W1P4_9FLAO</name>